<evidence type="ECO:0000313" key="2">
    <source>
        <dbReference type="EMBL" id="MFC6640836.1"/>
    </source>
</evidence>
<sequence length="127" mass="14000">MAERKRAEAIAQARDIWNSALPGAGTLAEVYLAGRGLRLDPWPFTLRFLPAHRYISAKVDHRGPCMIAAVQDRAGRVAAVHQTYLTPEGRKAEIFDRDGAPMPAKLVRGSKKAAQSVLASWRPTVPW</sequence>
<name>A0ABW1YVF3_9RHOB</name>
<comment type="caution">
    <text evidence="2">The sequence shown here is derived from an EMBL/GenBank/DDBJ whole genome shotgun (WGS) entry which is preliminary data.</text>
</comment>
<protein>
    <recommendedName>
        <fullName evidence="1">DUF7146 domain-containing protein</fullName>
    </recommendedName>
</protein>
<organism evidence="2 3">
    <name type="scientific">Sulfitobacter profundi</name>
    <dbReference type="NCBI Taxonomy" id="2679961"/>
    <lineage>
        <taxon>Bacteria</taxon>
        <taxon>Pseudomonadati</taxon>
        <taxon>Pseudomonadota</taxon>
        <taxon>Alphaproteobacteria</taxon>
        <taxon>Rhodobacterales</taxon>
        <taxon>Roseobacteraceae</taxon>
        <taxon>Sulfitobacter</taxon>
    </lineage>
</organism>
<proteinExistence type="predicted"/>
<dbReference type="RefSeq" id="WP_386280430.1">
    <property type="nucleotide sequence ID" value="NZ_JBHSWA010000001.1"/>
</dbReference>
<dbReference type="InterPro" id="IPR055570">
    <property type="entry name" value="DUF7146"/>
</dbReference>
<evidence type="ECO:0000259" key="1">
    <source>
        <dbReference type="Pfam" id="PF23639"/>
    </source>
</evidence>
<dbReference type="EMBL" id="JBHSWA010000001">
    <property type="protein sequence ID" value="MFC6640836.1"/>
    <property type="molecule type" value="Genomic_DNA"/>
</dbReference>
<keyword evidence="3" id="KW-1185">Reference proteome</keyword>
<gene>
    <name evidence="2" type="ORF">ACFQAU_02910</name>
</gene>
<reference evidence="3" key="1">
    <citation type="journal article" date="2019" name="Int. J. Syst. Evol. Microbiol.">
        <title>The Global Catalogue of Microorganisms (GCM) 10K type strain sequencing project: providing services to taxonomists for standard genome sequencing and annotation.</title>
        <authorList>
            <consortium name="The Broad Institute Genomics Platform"/>
            <consortium name="The Broad Institute Genome Sequencing Center for Infectious Disease"/>
            <person name="Wu L."/>
            <person name="Ma J."/>
        </authorList>
    </citation>
    <scope>NUCLEOTIDE SEQUENCE [LARGE SCALE GENOMIC DNA]</scope>
    <source>
        <strain evidence="3">NBRC 111368</strain>
    </source>
</reference>
<accession>A0ABW1YVF3</accession>
<dbReference type="Pfam" id="PF23639">
    <property type="entry name" value="DUF7146"/>
    <property type="match status" value="1"/>
</dbReference>
<feature type="domain" description="DUF7146" evidence="1">
    <location>
        <begin position="8"/>
        <end position="94"/>
    </location>
</feature>
<dbReference type="Proteomes" id="UP001596403">
    <property type="component" value="Unassembled WGS sequence"/>
</dbReference>
<evidence type="ECO:0000313" key="3">
    <source>
        <dbReference type="Proteomes" id="UP001596403"/>
    </source>
</evidence>